<evidence type="ECO:0000256" key="5">
    <source>
        <dbReference type="ARBA" id="ARBA00022679"/>
    </source>
</evidence>
<feature type="compositionally biased region" description="Low complexity" evidence="16">
    <location>
        <begin position="948"/>
        <end position="961"/>
    </location>
</feature>
<dbReference type="RefSeq" id="XP_067919850.1">
    <property type="nucleotide sequence ID" value="XM_068068174.1"/>
</dbReference>
<accession>A0A2C6KBD8</accession>
<feature type="domain" description="EF-hand" evidence="19">
    <location>
        <begin position="111"/>
        <end position="146"/>
    </location>
</feature>
<evidence type="ECO:0000256" key="2">
    <source>
        <dbReference type="ARBA" id="ARBA00011245"/>
    </source>
</evidence>
<dbReference type="SMART" id="SM00233">
    <property type="entry name" value="PH"/>
    <property type="match status" value="1"/>
</dbReference>
<dbReference type="Pfam" id="PF00069">
    <property type="entry name" value="Pkinase"/>
    <property type="match status" value="1"/>
</dbReference>
<feature type="compositionally biased region" description="Low complexity" evidence="16">
    <location>
        <begin position="392"/>
        <end position="402"/>
    </location>
</feature>
<gene>
    <name evidence="20" type="ORF">CSUI_008035</name>
</gene>
<dbReference type="Gene3D" id="1.10.238.10">
    <property type="entry name" value="EF-hand"/>
    <property type="match status" value="1"/>
</dbReference>
<dbReference type="FunFam" id="1.10.510.10:FF:000571">
    <property type="entry name" value="Maternal embryonic leucine zipper kinase"/>
    <property type="match status" value="1"/>
</dbReference>
<feature type="compositionally biased region" description="Basic and acidic residues" evidence="16">
    <location>
        <begin position="810"/>
        <end position="821"/>
    </location>
</feature>
<evidence type="ECO:0000313" key="20">
    <source>
        <dbReference type="EMBL" id="PHJ18140.1"/>
    </source>
</evidence>
<dbReference type="GO" id="GO:0005509">
    <property type="term" value="F:calcium ion binding"/>
    <property type="evidence" value="ECO:0007669"/>
    <property type="project" value="InterPro"/>
</dbReference>
<feature type="compositionally biased region" description="Acidic residues" evidence="16">
    <location>
        <begin position="322"/>
        <end position="335"/>
    </location>
</feature>
<evidence type="ECO:0000256" key="4">
    <source>
        <dbReference type="ARBA" id="ARBA00022527"/>
    </source>
</evidence>
<dbReference type="OrthoDB" id="332354at2759"/>
<feature type="region of interest" description="Disordered" evidence="16">
    <location>
        <begin position="276"/>
        <end position="404"/>
    </location>
</feature>
<feature type="compositionally biased region" description="Polar residues" evidence="16">
    <location>
        <begin position="2226"/>
        <end position="2243"/>
    </location>
</feature>
<feature type="region of interest" description="Disordered" evidence="16">
    <location>
        <begin position="1599"/>
        <end position="1630"/>
    </location>
</feature>
<comment type="catalytic activity">
    <reaction evidence="13">
        <text>L-threonyl-[protein] + ATP = O-phospho-L-threonyl-[protein] + ADP + H(+)</text>
        <dbReference type="Rhea" id="RHEA:46608"/>
        <dbReference type="Rhea" id="RHEA-COMP:11060"/>
        <dbReference type="Rhea" id="RHEA-COMP:11605"/>
        <dbReference type="ChEBI" id="CHEBI:15378"/>
        <dbReference type="ChEBI" id="CHEBI:30013"/>
        <dbReference type="ChEBI" id="CHEBI:30616"/>
        <dbReference type="ChEBI" id="CHEBI:61977"/>
        <dbReference type="ChEBI" id="CHEBI:456216"/>
        <dbReference type="EC" id="2.7.11.1"/>
    </reaction>
</comment>
<dbReference type="GeneID" id="94431385"/>
<evidence type="ECO:0000259" key="18">
    <source>
        <dbReference type="PROSITE" id="PS50011"/>
    </source>
</evidence>
<dbReference type="InterPro" id="IPR017441">
    <property type="entry name" value="Protein_kinase_ATP_BS"/>
</dbReference>
<feature type="region of interest" description="Disordered" evidence="16">
    <location>
        <begin position="429"/>
        <end position="545"/>
    </location>
</feature>
<feature type="compositionally biased region" description="Low complexity" evidence="16">
    <location>
        <begin position="1599"/>
        <end position="1617"/>
    </location>
</feature>
<comment type="similarity">
    <text evidence="12">Belongs to the protein kinase superfamily. Ser/Thr protein kinase family. CDPK subfamily.</text>
</comment>
<dbReference type="SUPFAM" id="SSF56112">
    <property type="entry name" value="Protein kinase-like (PK-like)"/>
    <property type="match status" value="1"/>
</dbReference>
<reference evidence="20 21" key="1">
    <citation type="journal article" date="2017" name="Int. J. Parasitol.">
        <title>The genome of the protozoan parasite Cystoisospora suis and a reverse vaccinology approach to identify vaccine candidates.</title>
        <authorList>
            <person name="Palmieri N."/>
            <person name="Shrestha A."/>
            <person name="Ruttkowski B."/>
            <person name="Beck T."/>
            <person name="Vogl C."/>
            <person name="Tomley F."/>
            <person name="Blake D.P."/>
            <person name="Joachim A."/>
        </authorList>
    </citation>
    <scope>NUCLEOTIDE SEQUENCE [LARGE SCALE GENOMIC DNA]</scope>
    <source>
        <strain evidence="20 21">Wien I</strain>
    </source>
</reference>
<keyword evidence="6" id="KW-0479">Metal-binding</keyword>
<dbReference type="GO" id="GO:0004674">
    <property type="term" value="F:protein serine/threonine kinase activity"/>
    <property type="evidence" value="ECO:0007669"/>
    <property type="project" value="UniProtKB-KW"/>
</dbReference>
<dbReference type="PROSITE" id="PS50011">
    <property type="entry name" value="PROTEIN_KINASE_DOM"/>
    <property type="match status" value="1"/>
</dbReference>
<dbReference type="InterPro" id="IPR011009">
    <property type="entry name" value="Kinase-like_dom_sf"/>
</dbReference>
<feature type="region of interest" description="Disordered" evidence="16">
    <location>
        <begin position="567"/>
        <end position="609"/>
    </location>
</feature>
<feature type="compositionally biased region" description="Acidic residues" evidence="16">
    <location>
        <begin position="220"/>
        <end position="231"/>
    </location>
</feature>
<evidence type="ECO:0000256" key="16">
    <source>
        <dbReference type="SAM" id="MobiDB-lite"/>
    </source>
</evidence>
<dbReference type="GO" id="GO:0005524">
    <property type="term" value="F:ATP binding"/>
    <property type="evidence" value="ECO:0007669"/>
    <property type="project" value="UniProtKB-UniRule"/>
</dbReference>
<feature type="region of interest" description="Disordered" evidence="16">
    <location>
        <begin position="919"/>
        <end position="973"/>
    </location>
</feature>
<proteinExistence type="inferred from homology"/>
<feature type="compositionally biased region" description="Polar residues" evidence="16">
    <location>
        <begin position="672"/>
        <end position="694"/>
    </location>
</feature>
<dbReference type="PANTHER" id="PTHR24347">
    <property type="entry name" value="SERINE/THREONINE-PROTEIN KINASE"/>
    <property type="match status" value="1"/>
</dbReference>
<feature type="compositionally biased region" description="Low complexity" evidence="16">
    <location>
        <begin position="336"/>
        <end position="346"/>
    </location>
</feature>
<feature type="compositionally biased region" description="Polar residues" evidence="16">
    <location>
        <begin position="593"/>
        <end position="609"/>
    </location>
</feature>
<keyword evidence="10" id="KW-0106">Calcium</keyword>
<feature type="region of interest" description="Disordered" evidence="16">
    <location>
        <begin position="2203"/>
        <end position="2270"/>
    </location>
</feature>
<dbReference type="InterPro" id="IPR011993">
    <property type="entry name" value="PH-like_dom_sf"/>
</dbReference>
<dbReference type="Gene3D" id="2.30.29.30">
    <property type="entry name" value="Pleckstrin-homology domain (PH domain)/Phosphotyrosine-binding domain (PTB)"/>
    <property type="match status" value="1"/>
</dbReference>
<feature type="compositionally biased region" description="Basic and acidic residues" evidence="16">
    <location>
        <begin position="1414"/>
        <end position="1431"/>
    </location>
</feature>
<protein>
    <recommendedName>
        <fullName evidence="3">non-specific serine/threonine protein kinase</fullName>
        <ecNumber evidence="3">2.7.11.1</ecNumber>
    </recommendedName>
</protein>
<evidence type="ECO:0000259" key="17">
    <source>
        <dbReference type="PROSITE" id="PS50003"/>
    </source>
</evidence>
<keyword evidence="9 20" id="KW-0418">Kinase</keyword>
<dbReference type="InterPro" id="IPR002048">
    <property type="entry name" value="EF_hand_dom"/>
</dbReference>
<feature type="binding site" evidence="15">
    <location>
        <position position="1802"/>
    </location>
    <ligand>
        <name>ATP</name>
        <dbReference type="ChEBI" id="CHEBI:30616"/>
    </ligand>
</feature>
<feature type="region of interest" description="Disordered" evidence="16">
    <location>
        <begin position="1098"/>
        <end position="1152"/>
    </location>
</feature>
<feature type="region of interest" description="Disordered" evidence="16">
    <location>
        <begin position="672"/>
        <end position="838"/>
    </location>
</feature>
<evidence type="ECO:0000256" key="3">
    <source>
        <dbReference type="ARBA" id="ARBA00012513"/>
    </source>
</evidence>
<dbReference type="PROSITE" id="PS00107">
    <property type="entry name" value="PROTEIN_KINASE_ATP"/>
    <property type="match status" value="1"/>
</dbReference>
<evidence type="ECO:0000256" key="10">
    <source>
        <dbReference type="ARBA" id="ARBA00022837"/>
    </source>
</evidence>
<dbReference type="PROSITE" id="PS00018">
    <property type="entry name" value="EF_HAND_1"/>
    <property type="match status" value="1"/>
</dbReference>
<evidence type="ECO:0000313" key="21">
    <source>
        <dbReference type="Proteomes" id="UP000221165"/>
    </source>
</evidence>
<dbReference type="EMBL" id="MIGC01004376">
    <property type="protein sequence ID" value="PHJ18140.1"/>
    <property type="molecule type" value="Genomic_DNA"/>
</dbReference>
<evidence type="ECO:0000256" key="1">
    <source>
        <dbReference type="ARBA" id="ARBA00001946"/>
    </source>
</evidence>
<evidence type="ECO:0000256" key="7">
    <source>
        <dbReference type="ARBA" id="ARBA00022737"/>
    </source>
</evidence>
<dbReference type="InterPro" id="IPR011992">
    <property type="entry name" value="EF-hand-dom_pair"/>
</dbReference>
<dbReference type="FunFam" id="3.30.200.20:FF:000315">
    <property type="entry name" value="Calcium-dependent protein kinase 3"/>
    <property type="match status" value="1"/>
</dbReference>
<dbReference type="InterPro" id="IPR008271">
    <property type="entry name" value="Ser/Thr_kinase_AS"/>
</dbReference>
<dbReference type="InterPro" id="IPR000719">
    <property type="entry name" value="Prot_kinase_dom"/>
</dbReference>
<feature type="compositionally biased region" description="Low complexity" evidence="16">
    <location>
        <begin position="927"/>
        <end position="939"/>
    </location>
</feature>
<evidence type="ECO:0000256" key="14">
    <source>
        <dbReference type="ARBA" id="ARBA00048679"/>
    </source>
</evidence>
<feature type="compositionally biased region" description="Low complexity" evidence="16">
    <location>
        <begin position="2208"/>
        <end position="2225"/>
    </location>
</feature>
<comment type="subunit">
    <text evidence="2">Monomer.</text>
</comment>
<feature type="region of interest" description="Disordered" evidence="16">
    <location>
        <begin position="1479"/>
        <end position="1512"/>
    </location>
</feature>
<dbReference type="PROSITE" id="PS00108">
    <property type="entry name" value="PROTEIN_KINASE_ST"/>
    <property type="match status" value="1"/>
</dbReference>
<dbReference type="Proteomes" id="UP000221165">
    <property type="component" value="Unassembled WGS sequence"/>
</dbReference>
<feature type="domain" description="Protein kinase" evidence="18">
    <location>
        <begin position="1773"/>
        <end position="2030"/>
    </location>
</feature>
<sequence>MGNSQSSRVGGGSGMAGPGNSLAFSTQLSKECLKQYLKKFDSDEVEVLKKVYKALSARSPGPGIDKETFLQYFPLPGLWGERLFQKFDYKGAGSVDYEEFLIGIAVCCRGTKSDRMYVLFQVFDLNSDGYIQKSELVAMLSNLPNLDKYMSIRSGKNRESEGPEGAGCVGDKDGTEDELRDAQEIDRNAGLSGPLSSRFQFQAVSSEEIACDSHLPSSLPEEDEDGEDEYDAPASPPGTPLHNSVWEATLVGASDFFPTGQSRGSVADMAEHPAILNKTGAGDDSSLVEYGRSSGGSRRHVALKPYEPHPLLARLEQGASSSEDDVLAPSYDEDSSGASSYSSLSDVFGCFSPLDHPSRDPSPHRRVHGPAVPRSTAVQNSVVPVDGMSVNSSSSPAPAPISHGNVAARTEGLSIGAKSVAQSTAYRTPSATDGCTVIPKQAPRPADPTTGTCAPPLETNEGQRPLNCALASQPHPAAGASVLSPASTQVVSISSLSPEEEAVVVPPPADRPAGAGPGSAAFPLLQPASPHASPVGKDGDSSRVSGSCAAALATGAVDMAVKSTLGPPGAGGGGDASCKSSATACRTPGGGQTTPMSASLSQQAKGLSRTASRLTSALKRTFSGTRSASPAAVVGQEQAGFADAGRGKSGGFSVTSAAAAVESSSKAISVVPSRQPSEVSVSQVRAPSPGSSAESRLGGAMAAAPDSVGLPVAPPEARDQGANLGGHLPPPVVVVLASSPRSGEAGTGSGDEVGTTGNEERGVQQPHQSLLQQHPGATNTRHGSGENQLSSEAGGGLPKPPTKSAMLLQAEKDKTRQEQAKKNPSPVAQSLINEEKVEESGQKDVLDVEGIVDKIIEECEFFEHGKLSFPEFKTWLERNDGILSMFTECLHEEVWGLQGNALYRSTGVQNRPSRLGGGALQGIFKDSMGSRSSGPQSSRDCVSGGVRGSTLMSSRTSSLSSRGGGLARGSSPFSGGFGVGSSSSLNGDIIIRMEQFHKVKRLFTNQAHPSPRRPLAGVESGCSSCYQAAARSSTPHSTTVPASLPHRGSAAPVHQTTAAVSVPGSPAASLVSEASPAHFHACTGPGAVEAHKPRKVETEALPVSSSSAPPTGSSAFEGGSMSGVRGSSAVDAAPAETPARTVASSTPSETSARMLATTGLEDTAGTGMRSSPTPAAAVVTAESSRVYVAPASGGGVGVQEMPRQLRVSVSVKSLSGVGKAPEQERQSGGAGSIVQDTPSFAGSGEPTLGEAAPLRAVAASREGTVTVAEASVSVEPMAEKISAAPVTPRLTTEPASQIASHEMSINTCSVASVASGGGRSCLPVALATPLQLTTTTDPLSAGAAAGAATGGAVRAAVGAVAGAAAAAAVGAAAASAAKAAVEDCRAGFEGAVATRTATATAVPKVAADAAEQNAKSHEEEVDQRRQAEQRDAQAGGAYQRFAGYSDWGESRMSPQLAVDIVSKELVEFIRCSHQSLHAAQAASQQPQTRASPSATAGAPVSPGQPTAVVPSGTAGGLAVGSSSAASFLRSKVLPVASPSPKTEPPANSTQSPRDLYSCPNCSNPLLLCPYCHSRYPQLTLYEGRVVMECVHCGEDRFPSTPTDSSLPGGSSGGFPRSATGGGVQQHTTDDVTGGIPVGNSRRIFTHCWHCHWELSKCAEMLKGSEAAIDGVLYKKGKHLHQWQARYYVLVDNMLYYYRRKGDAKPRGFMFLEGCYVELLSEQLGGRQHGFAIVHPKGETISKRLLFASSSKEQQEWVDALRVATKQQSLEQLYQVGEQLGHGKFSVVYKGIHRQTNEAFAIKVIDKGKISGHERELLRSEMAILRLLNHPNVIYMKELLDTKETLYIVMELVRGGELFDLIQQNHRLSELHVNRIISQLLSTVYYLHKCGIVHRDLKPENILLTDRTPNATIKLTDFGLSTLCAPNEVLYQPCGTLAYVAPEVLTMEGYNHQVDVWSVGVIMYLLLRGRLPFPMNKALGHPNFHQNHPVSFEGPVWREISSSAKDLIQRMLQPDPRQRVTVAEALQHIWIKNPTAVVNDGSKSIEVYINQLDEVRPPGRYADEGSVFQAPTFAIGKHPPKTIQQATPLSPASGRATNQQAVISPVPQQASHHGVHPLTVSSIGAPAPIPAAASGYPGGPGVLTYEAAGALRATSGAGEHSPGQVTSGLCAPGPPGLGRADAADTAVAINAAIAAAAATVSPAPQSLHSGAAGAQQNQAQSDNSFSTGGKEQQHTDSTPTSSAEPDTPVGSNEAPRCSGFPGEQVFLPRTTGMPTSMVTQSVSGAPVAEVFTTAAAGGGITSTSDTMSKSVVDEKTPTTPGAVPASAGETQNNQESR</sequence>
<comment type="caution">
    <text evidence="20">The sequence shown here is derived from an EMBL/GenBank/DDBJ whole genome shotgun (WGS) entry which is preliminary data.</text>
</comment>
<evidence type="ECO:0000256" key="6">
    <source>
        <dbReference type="ARBA" id="ARBA00022723"/>
    </source>
</evidence>
<keyword evidence="5" id="KW-0808">Transferase</keyword>
<feature type="region of interest" description="Disordered" evidence="16">
    <location>
        <begin position="155"/>
        <end position="175"/>
    </location>
</feature>
<comment type="catalytic activity">
    <reaction evidence="14">
        <text>L-seryl-[protein] + ATP = O-phospho-L-seryl-[protein] + ADP + H(+)</text>
        <dbReference type="Rhea" id="RHEA:17989"/>
        <dbReference type="Rhea" id="RHEA-COMP:9863"/>
        <dbReference type="Rhea" id="RHEA-COMP:11604"/>
        <dbReference type="ChEBI" id="CHEBI:15378"/>
        <dbReference type="ChEBI" id="CHEBI:29999"/>
        <dbReference type="ChEBI" id="CHEBI:30616"/>
        <dbReference type="ChEBI" id="CHEBI:83421"/>
        <dbReference type="ChEBI" id="CHEBI:456216"/>
        <dbReference type="EC" id="2.7.11.1"/>
    </reaction>
</comment>
<dbReference type="Pfam" id="PF00169">
    <property type="entry name" value="PH"/>
    <property type="match status" value="1"/>
</dbReference>
<feature type="compositionally biased region" description="Polar residues" evidence="16">
    <location>
        <begin position="484"/>
        <end position="494"/>
    </location>
</feature>
<dbReference type="Gene3D" id="1.10.510.10">
    <property type="entry name" value="Transferase(Phosphotransferase) domain 1"/>
    <property type="match status" value="1"/>
</dbReference>
<dbReference type="SMART" id="SM00054">
    <property type="entry name" value="EFh"/>
    <property type="match status" value="2"/>
</dbReference>
<dbReference type="EC" id="2.7.11.1" evidence="3"/>
<evidence type="ECO:0000256" key="12">
    <source>
        <dbReference type="ARBA" id="ARBA00024334"/>
    </source>
</evidence>
<evidence type="ECO:0000256" key="11">
    <source>
        <dbReference type="ARBA" id="ARBA00022840"/>
    </source>
</evidence>
<dbReference type="SUPFAM" id="SSF47473">
    <property type="entry name" value="EF-hand"/>
    <property type="match status" value="1"/>
</dbReference>
<feature type="region of interest" description="Disordered" evidence="16">
    <location>
        <begin position="1404"/>
        <end position="1435"/>
    </location>
</feature>
<dbReference type="Gene3D" id="3.30.200.20">
    <property type="entry name" value="Phosphorylase Kinase, domain 1"/>
    <property type="match status" value="1"/>
</dbReference>
<dbReference type="SUPFAM" id="SSF50729">
    <property type="entry name" value="PH domain-like"/>
    <property type="match status" value="1"/>
</dbReference>
<keyword evidence="11 15" id="KW-0067">ATP-binding</keyword>
<feature type="compositionally biased region" description="Polar residues" evidence="16">
    <location>
        <begin position="776"/>
        <end position="791"/>
    </location>
</feature>
<dbReference type="InterPro" id="IPR001849">
    <property type="entry name" value="PH_domain"/>
</dbReference>
<feature type="region of interest" description="Disordered" evidence="16">
    <location>
        <begin position="209"/>
        <end position="243"/>
    </location>
</feature>
<feature type="region of interest" description="Disordered" evidence="16">
    <location>
        <begin position="2296"/>
        <end position="2336"/>
    </location>
</feature>
<dbReference type="SMART" id="SM00220">
    <property type="entry name" value="S_TKc"/>
    <property type="match status" value="1"/>
</dbReference>
<organism evidence="20 21">
    <name type="scientific">Cystoisospora suis</name>
    <dbReference type="NCBI Taxonomy" id="483139"/>
    <lineage>
        <taxon>Eukaryota</taxon>
        <taxon>Sar</taxon>
        <taxon>Alveolata</taxon>
        <taxon>Apicomplexa</taxon>
        <taxon>Conoidasida</taxon>
        <taxon>Coccidia</taxon>
        <taxon>Eucoccidiorida</taxon>
        <taxon>Eimeriorina</taxon>
        <taxon>Sarcocystidae</taxon>
        <taxon>Cystoisospora</taxon>
    </lineage>
</organism>
<keyword evidence="8 15" id="KW-0547">Nucleotide-binding</keyword>
<feature type="compositionally biased region" description="Polar residues" evidence="16">
    <location>
        <begin position="2327"/>
        <end position="2336"/>
    </location>
</feature>
<feature type="compositionally biased region" description="Low complexity" evidence="16">
    <location>
        <begin position="764"/>
        <end position="775"/>
    </location>
</feature>
<feature type="region of interest" description="Disordered" evidence="16">
    <location>
        <begin position="1213"/>
        <end position="1248"/>
    </location>
</feature>
<evidence type="ECO:0000256" key="15">
    <source>
        <dbReference type="PROSITE-ProRule" id="PRU10141"/>
    </source>
</evidence>
<dbReference type="InterPro" id="IPR018247">
    <property type="entry name" value="EF_Hand_1_Ca_BS"/>
</dbReference>
<feature type="compositionally biased region" description="Low complexity" evidence="16">
    <location>
        <begin position="1104"/>
        <end position="1115"/>
    </location>
</feature>
<dbReference type="PROSITE" id="PS50003">
    <property type="entry name" value="PH_DOMAIN"/>
    <property type="match status" value="1"/>
</dbReference>
<dbReference type="PROSITE" id="PS50222">
    <property type="entry name" value="EF_HAND_2"/>
    <property type="match status" value="1"/>
</dbReference>
<evidence type="ECO:0000256" key="8">
    <source>
        <dbReference type="ARBA" id="ARBA00022741"/>
    </source>
</evidence>
<evidence type="ECO:0000256" key="13">
    <source>
        <dbReference type="ARBA" id="ARBA00047899"/>
    </source>
</evidence>
<feature type="domain" description="PH" evidence="17">
    <location>
        <begin position="1665"/>
        <end position="1765"/>
    </location>
</feature>
<evidence type="ECO:0000256" key="9">
    <source>
        <dbReference type="ARBA" id="ARBA00022777"/>
    </source>
</evidence>
<feature type="region of interest" description="Disordered" evidence="16">
    <location>
        <begin position="1535"/>
        <end position="1554"/>
    </location>
</feature>
<keyword evidence="4" id="KW-0723">Serine/threonine-protein kinase</keyword>
<comment type="cofactor">
    <cofactor evidence="1">
        <name>Mg(2+)</name>
        <dbReference type="ChEBI" id="CHEBI:18420"/>
    </cofactor>
</comment>
<dbReference type="CDD" id="cd05117">
    <property type="entry name" value="STKc_CAMK"/>
    <property type="match status" value="1"/>
</dbReference>
<feature type="compositionally biased region" description="Polar residues" evidence="16">
    <location>
        <begin position="1142"/>
        <end position="1151"/>
    </location>
</feature>
<dbReference type="VEuPathDB" id="ToxoDB:CSUI_008035"/>
<dbReference type="Pfam" id="PF13202">
    <property type="entry name" value="EF-hand_5"/>
    <property type="match status" value="1"/>
</dbReference>
<feature type="compositionally biased region" description="Low complexity" evidence="16">
    <location>
        <begin position="511"/>
        <end position="525"/>
    </location>
</feature>
<keyword evidence="7" id="KW-0677">Repeat</keyword>
<keyword evidence="21" id="KW-1185">Reference proteome</keyword>
<name>A0A2C6KBD8_9APIC</name>
<feature type="compositionally biased region" description="Low complexity" evidence="16">
    <location>
        <begin position="1479"/>
        <end position="1494"/>
    </location>
</feature>
<evidence type="ECO:0000259" key="19">
    <source>
        <dbReference type="PROSITE" id="PS50222"/>
    </source>
</evidence>